<feature type="binding site" evidence="8">
    <location>
        <begin position="195"/>
        <end position="198"/>
    </location>
    <ligand>
        <name>ATP</name>
        <dbReference type="ChEBI" id="CHEBI:30616"/>
    </ligand>
</feature>
<protein>
    <recommendedName>
        <fullName evidence="8">Pantothenate synthetase</fullName>
        <shortName evidence="8">PS</shortName>
        <ecNumber evidence="8">6.3.2.1</ecNumber>
    </recommendedName>
    <alternativeName>
        <fullName evidence="8">Pantoate--beta-alanine ligase</fullName>
    </alternativeName>
    <alternativeName>
        <fullName evidence="8">Pantoate-activating enzyme</fullName>
    </alternativeName>
</protein>
<dbReference type="Pfam" id="PF02569">
    <property type="entry name" value="Pantoate_ligase"/>
    <property type="match status" value="1"/>
</dbReference>
<comment type="subcellular location">
    <subcellularLocation>
        <location evidence="8">Cytoplasm</location>
    </subcellularLocation>
</comment>
<dbReference type="GO" id="GO:0004592">
    <property type="term" value="F:pantoate-beta-alanine ligase activity"/>
    <property type="evidence" value="ECO:0007669"/>
    <property type="project" value="UniProtKB-UniRule"/>
</dbReference>
<dbReference type="NCBIfam" id="TIGR00018">
    <property type="entry name" value="panC"/>
    <property type="match status" value="1"/>
</dbReference>
<evidence type="ECO:0000256" key="4">
    <source>
        <dbReference type="ARBA" id="ARBA00022655"/>
    </source>
</evidence>
<dbReference type="GO" id="GO:0015940">
    <property type="term" value="P:pantothenate biosynthetic process"/>
    <property type="evidence" value="ECO:0007669"/>
    <property type="project" value="UniProtKB-UniRule"/>
</dbReference>
<feature type="binding site" evidence="8">
    <location>
        <begin position="78"/>
        <end position="85"/>
    </location>
    <ligand>
        <name>ATP</name>
        <dbReference type="ChEBI" id="CHEBI:30616"/>
    </ligand>
</feature>
<dbReference type="GO" id="GO:0005829">
    <property type="term" value="C:cytosol"/>
    <property type="evidence" value="ECO:0007669"/>
    <property type="project" value="TreeGrafter"/>
</dbReference>
<comment type="pathway">
    <text evidence="1 8">Cofactor biosynthesis; (R)-pantothenate biosynthesis; (R)-pantothenate from (R)-pantoate and beta-alanine: step 1/1.</text>
</comment>
<dbReference type="UniPathway" id="UPA00028">
    <property type="reaction ID" value="UER00005"/>
</dbReference>
<dbReference type="OrthoDB" id="9773087at2"/>
<dbReference type="Proteomes" id="UP000280444">
    <property type="component" value="Unassembled WGS sequence"/>
</dbReference>
<proteinExistence type="inferred from homology"/>
<keyword evidence="4 8" id="KW-0566">Pantothenate biosynthesis</keyword>
<comment type="catalytic activity">
    <reaction evidence="7 8">
        <text>(R)-pantoate + beta-alanine + ATP = (R)-pantothenate + AMP + diphosphate + H(+)</text>
        <dbReference type="Rhea" id="RHEA:10912"/>
        <dbReference type="ChEBI" id="CHEBI:15378"/>
        <dbReference type="ChEBI" id="CHEBI:15980"/>
        <dbReference type="ChEBI" id="CHEBI:29032"/>
        <dbReference type="ChEBI" id="CHEBI:30616"/>
        <dbReference type="ChEBI" id="CHEBI:33019"/>
        <dbReference type="ChEBI" id="CHEBI:57966"/>
        <dbReference type="ChEBI" id="CHEBI:456215"/>
        <dbReference type="EC" id="6.3.2.1"/>
    </reaction>
</comment>
<dbReference type="EMBL" id="RQZF01000002">
    <property type="protein sequence ID" value="RRC95913.1"/>
    <property type="molecule type" value="Genomic_DNA"/>
</dbReference>
<comment type="caution">
    <text evidence="9">The sequence shown here is derived from an EMBL/GenBank/DDBJ whole genome shotgun (WGS) entry which is preliminary data.</text>
</comment>
<comment type="function">
    <text evidence="8">Catalyzes the condensation of pantoate with beta-alanine in an ATP-dependent reaction via a pantoyl-adenylate intermediate.</text>
</comment>
<evidence type="ECO:0000256" key="1">
    <source>
        <dbReference type="ARBA" id="ARBA00004990"/>
    </source>
</evidence>
<dbReference type="GO" id="GO:0005524">
    <property type="term" value="F:ATP binding"/>
    <property type="evidence" value="ECO:0007669"/>
    <property type="project" value="UniProtKB-KW"/>
</dbReference>
<evidence type="ECO:0000313" key="10">
    <source>
        <dbReference type="Proteomes" id="UP000280444"/>
    </source>
</evidence>
<dbReference type="Gene3D" id="3.40.50.620">
    <property type="entry name" value="HUPs"/>
    <property type="match status" value="1"/>
</dbReference>
<dbReference type="RefSeq" id="WP_124868623.1">
    <property type="nucleotide sequence ID" value="NZ_RQZF01000002.1"/>
</dbReference>
<dbReference type="InterPro" id="IPR042176">
    <property type="entry name" value="Pantoate_ligase_C"/>
</dbReference>
<accession>A0A3P1SF51</accession>
<feature type="binding site" evidence="8">
    <location>
        <position position="224"/>
    </location>
    <ligand>
        <name>ATP</name>
        <dbReference type="ChEBI" id="CHEBI:30616"/>
    </ligand>
</feature>
<feature type="binding site" evidence="8">
    <location>
        <position position="109"/>
    </location>
    <ligand>
        <name>beta-alanine</name>
        <dbReference type="ChEBI" id="CHEBI:57966"/>
    </ligand>
</feature>
<comment type="subunit">
    <text evidence="8">Homodimer.</text>
</comment>
<dbReference type="Gene3D" id="3.30.1300.10">
    <property type="entry name" value="Pantoate-beta-alanine ligase, C-terminal domain"/>
    <property type="match status" value="1"/>
</dbReference>
<feature type="active site" description="Proton donor" evidence="8">
    <location>
        <position position="85"/>
    </location>
</feature>
<dbReference type="AlphaFoldDB" id="A0A3P1SF51"/>
<reference evidence="9 10" key="1">
    <citation type="submission" date="2018-11" db="EMBL/GenBank/DDBJ databases">
        <title>Genomes From Bacteria Associated with the Canine Oral Cavity: a Test Case for Automated Genome-Based Taxonomic Assignment.</title>
        <authorList>
            <person name="Coil D.A."/>
            <person name="Jospin G."/>
            <person name="Darling A.E."/>
            <person name="Wallis C."/>
            <person name="Davis I.J."/>
            <person name="Harris S."/>
            <person name="Eisen J.A."/>
            <person name="Holcombe L.J."/>
            <person name="O'Flynn C."/>
        </authorList>
    </citation>
    <scope>NUCLEOTIDE SEQUENCE [LARGE SCALE GENOMIC DNA]</scope>
    <source>
        <strain evidence="9 10">OH770</strain>
    </source>
</reference>
<keyword evidence="8" id="KW-0963">Cytoplasm</keyword>
<gene>
    <name evidence="8" type="primary">panC</name>
    <name evidence="9" type="ORF">EII11_03415</name>
</gene>
<dbReference type="EC" id="6.3.2.1" evidence="8"/>
<dbReference type="HAMAP" id="MF_00158">
    <property type="entry name" value="PanC"/>
    <property type="match status" value="1"/>
</dbReference>
<dbReference type="PANTHER" id="PTHR21299:SF1">
    <property type="entry name" value="PANTOATE--BETA-ALANINE LIGASE"/>
    <property type="match status" value="1"/>
</dbReference>
<evidence type="ECO:0000313" key="9">
    <source>
        <dbReference type="EMBL" id="RRC95913.1"/>
    </source>
</evidence>
<dbReference type="SUPFAM" id="SSF52374">
    <property type="entry name" value="Nucleotidylyl transferase"/>
    <property type="match status" value="1"/>
</dbReference>
<feature type="binding site" evidence="8">
    <location>
        <begin position="232"/>
        <end position="235"/>
    </location>
    <ligand>
        <name>ATP</name>
        <dbReference type="ChEBI" id="CHEBI:30616"/>
    </ligand>
</feature>
<evidence type="ECO:0000256" key="3">
    <source>
        <dbReference type="ARBA" id="ARBA00022598"/>
    </source>
</evidence>
<keyword evidence="3 8" id="KW-0436">Ligase</keyword>
<comment type="similarity">
    <text evidence="2 8">Belongs to the pantothenate synthetase family.</text>
</comment>
<dbReference type="InterPro" id="IPR014729">
    <property type="entry name" value="Rossmann-like_a/b/a_fold"/>
</dbReference>
<dbReference type="InterPro" id="IPR004821">
    <property type="entry name" value="Cyt_trans-like"/>
</dbReference>
<evidence type="ECO:0000256" key="8">
    <source>
        <dbReference type="HAMAP-Rule" id="MF_00158"/>
    </source>
</evidence>
<feature type="binding site" evidence="8">
    <location>
        <position position="201"/>
    </location>
    <ligand>
        <name>(R)-pantoate</name>
        <dbReference type="ChEBI" id="CHEBI:15980"/>
    </ligand>
</feature>
<comment type="miscellaneous">
    <text evidence="8">The reaction proceeds by a bi uni uni bi ping pong mechanism.</text>
</comment>
<name>A0A3P1SF51_9ACTO</name>
<keyword evidence="10" id="KW-1185">Reference proteome</keyword>
<feature type="binding site" evidence="8">
    <location>
        <position position="109"/>
    </location>
    <ligand>
        <name>(R)-pantoate</name>
        <dbReference type="ChEBI" id="CHEBI:15980"/>
    </ligand>
</feature>
<evidence type="ECO:0000256" key="7">
    <source>
        <dbReference type="ARBA" id="ARBA00048258"/>
    </source>
</evidence>
<organism evidence="9 10">
    <name type="scientific">Schaalia canis</name>
    <dbReference type="NCBI Taxonomy" id="100469"/>
    <lineage>
        <taxon>Bacteria</taxon>
        <taxon>Bacillati</taxon>
        <taxon>Actinomycetota</taxon>
        <taxon>Actinomycetes</taxon>
        <taxon>Actinomycetales</taxon>
        <taxon>Actinomycetaceae</taxon>
        <taxon>Schaalia</taxon>
    </lineage>
</organism>
<dbReference type="InterPro" id="IPR003721">
    <property type="entry name" value="Pantoate_ligase"/>
</dbReference>
<evidence type="ECO:0000256" key="6">
    <source>
        <dbReference type="ARBA" id="ARBA00022840"/>
    </source>
</evidence>
<dbReference type="CDD" id="cd00560">
    <property type="entry name" value="PanC"/>
    <property type="match status" value="1"/>
</dbReference>
<evidence type="ECO:0000256" key="2">
    <source>
        <dbReference type="ARBA" id="ARBA00009256"/>
    </source>
</evidence>
<dbReference type="NCBIfam" id="TIGR00125">
    <property type="entry name" value="cyt_tran_rel"/>
    <property type="match status" value="1"/>
</dbReference>
<evidence type="ECO:0000256" key="5">
    <source>
        <dbReference type="ARBA" id="ARBA00022741"/>
    </source>
</evidence>
<keyword evidence="6 8" id="KW-0067">ATP-binding</keyword>
<dbReference type="PANTHER" id="PTHR21299">
    <property type="entry name" value="CYTIDYLATE KINASE/PANTOATE-BETA-ALANINE LIGASE"/>
    <property type="match status" value="1"/>
</dbReference>
<sequence>MTSGKTENHHLAATDGGTVASSDTAAGGYAAATAPTAAHATDSNAGAAGQPPRVVHSRADYLAALAELPGSVGLVMTMGALHEGHLELVRQAHTHADHVVVTIFVNPTQFAPGEDFDAYPRTLEADVAALTTVGADLVWAPAPEDVYPEEPLITLDPGPVGRHLEGASRPTHFAGVALVVTKVLNLTRPQVALFGEKDAQQLAVIRAFVRDLDMPVQIVGVPIVRDTDGVALSSRNQYLSAEERVSARSLNRALRVADEAAAAGAPPALVIASARQVLDAEPGVEIDYVELVDDHSFQPVSAGHPSGRVQARLLIAARVGTTRLIDNAVMTVEVRG</sequence>
<keyword evidence="5 8" id="KW-0547">Nucleotide-binding</keyword>